<dbReference type="Proteomes" id="UP000242381">
    <property type="component" value="Unassembled WGS sequence"/>
</dbReference>
<evidence type="ECO:0000313" key="11">
    <source>
        <dbReference type="Proteomes" id="UP000242381"/>
    </source>
</evidence>
<gene>
    <name evidence="10" type="ORF">BCV71DRAFT_221714</name>
</gene>
<proteinExistence type="predicted"/>
<evidence type="ECO:0000256" key="3">
    <source>
        <dbReference type="ARBA" id="ARBA00023242"/>
    </source>
</evidence>
<dbReference type="InterPro" id="IPR011947">
    <property type="entry name" value="FCP1_euk"/>
</dbReference>
<dbReference type="InterPro" id="IPR023214">
    <property type="entry name" value="HAD_sf"/>
</dbReference>
<feature type="compositionally biased region" description="Low complexity" evidence="7">
    <location>
        <begin position="254"/>
        <end position="269"/>
    </location>
</feature>
<dbReference type="Gene3D" id="1.10.287.10">
    <property type="entry name" value="S15/NS1, RNA-binding"/>
    <property type="match status" value="1"/>
</dbReference>
<dbReference type="GO" id="GO:0005634">
    <property type="term" value="C:nucleus"/>
    <property type="evidence" value="ECO:0007669"/>
    <property type="project" value="UniProtKB-SubCell"/>
</dbReference>
<evidence type="ECO:0000256" key="7">
    <source>
        <dbReference type="SAM" id="MobiDB-lite"/>
    </source>
</evidence>
<feature type="region of interest" description="Disordered" evidence="7">
    <location>
        <begin position="473"/>
        <end position="564"/>
    </location>
</feature>
<dbReference type="SUPFAM" id="SSF52113">
    <property type="entry name" value="BRCT domain"/>
    <property type="match status" value="1"/>
</dbReference>
<feature type="region of interest" description="Disordered" evidence="7">
    <location>
        <begin position="214"/>
        <end position="298"/>
    </location>
</feature>
<dbReference type="Gene3D" id="3.40.50.10190">
    <property type="entry name" value="BRCT domain"/>
    <property type="match status" value="1"/>
</dbReference>
<dbReference type="EC" id="3.1.3.16" evidence="6"/>
<dbReference type="CDD" id="cd17729">
    <property type="entry name" value="BRCT_CTDP1"/>
    <property type="match status" value="1"/>
</dbReference>
<dbReference type="CDD" id="cd07521">
    <property type="entry name" value="HAD_FCP1-like"/>
    <property type="match status" value="1"/>
</dbReference>
<organism evidence="10 11">
    <name type="scientific">Rhizopus microsporus</name>
    <dbReference type="NCBI Taxonomy" id="58291"/>
    <lineage>
        <taxon>Eukaryota</taxon>
        <taxon>Fungi</taxon>
        <taxon>Fungi incertae sedis</taxon>
        <taxon>Mucoromycota</taxon>
        <taxon>Mucoromycotina</taxon>
        <taxon>Mucoromycetes</taxon>
        <taxon>Mucorales</taxon>
        <taxon>Mucorineae</taxon>
        <taxon>Rhizopodaceae</taxon>
        <taxon>Rhizopus</taxon>
    </lineage>
</organism>
<evidence type="ECO:0000259" key="8">
    <source>
        <dbReference type="PROSITE" id="PS50172"/>
    </source>
</evidence>
<dbReference type="InterPro" id="IPR004274">
    <property type="entry name" value="FCP1_dom"/>
</dbReference>
<dbReference type="OMA" id="RVEDQHR"/>
<keyword evidence="3 6" id="KW-0539">Nucleus</keyword>
<feature type="compositionally biased region" description="Acidic residues" evidence="7">
    <location>
        <begin position="547"/>
        <end position="556"/>
    </location>
</feature>
<reference evidence="10 11" key="1">
    <citation type="journal article" date="2016" name="Proc. Natl. Acad. Sci. U.S.A.">
        <title>Lipid metabolic changes in an early divergent fungus govern the establishment of a mutualistic symbiosis with endobacteria.</title>
        <authorList>
            <person name="Lastovetsky O.A."/>
            <person name="Gaspar M.L."/>
            <person name="Mondo S.J."/>
            <person name="LaButti K.M."/>
            <person name="Sandor L."/>
            <person name="Grigoriev I.V."/>
            <person name="Henry S.A."/>
            <person name="Pawlowska T.E."/>
        </authorList>
    </citation>
    <scope>NUCLEOTIDE SEQUENCE [LARGE SCALE GENOMIC DNA]</scope>
    <source>
        <strain evidence="10 11">ATCC 11559</strain>
    </source>
</reference>
<evidence type="ECO:0000256" key="4">
    <source>
        <dbReference type="ARBA" id="ARBA00047761"/>
    </source>
</evidence>
<dbReference type="GO" id="GO:0008420">
    <property type="term" value="F:RNA polymerase II CTD heptapeptide repeat phosphatase activity"/>
    <property type="evidence" value="ECO:0007669"/>
    <property type="project" value="UniProtKB-UniRule"/>
</dbReference>
<comment type="subcellular location">
    <subcellularLocation>
        <location evidence="1 6">Nucleus</location>
    </subcellularLocation>
</comment>
<dbReference type="PANTHER" id="PTHR23081">
    <property type="entry name" value="RNA POLYMERASE II CTD PHOSPHATASE"/>
    <property type="match status" value="1"/>
</dbReference>
<dbReference type="InterPro" id="IPR036420">
    <property type="entry name" value="BRCT_dom_sf"/>
</dbReference>
<evidence type="ECO:0000256" key="5">
    <source>
        <dbReference type="ARBA" id="ARBA00048336"/>
    </source>
</evidence>
<feature type="non-terminal residue" evidence="10">
    <location>
        <position position="564"/>
    </location>
</feature>
<dbReference type="InterPro" id="IPR039189">
    <property type="entry name" value="Fcp1"/>
</dbReference>
<feature type="compositionally biased region" description="Acidic residues" evidence="7">
    <location>
        <begin position="473"/>
        <end position="486"/>
    </location>
</feature>
<evidence type="ECO:0000256" key="2">
    <source>
        <dbReference type="ARBA" id="ARBA00022801"/>
    </source>
</evidence>
<accession>A0A1X0RPE8</accession>
<comment type="function">
    <text evidence="6">This promotes the activity of RNA polymerase II.</text>
</comment>
<evidence type="ECO:0000259" key="9">
    <source>
        <dbReference type="PROSITE" id="PS50969"/>
    </source>
</evidence>
<dbReference type="SMART" id="SM00292">
    <property type="entry name" value="BRCT"/>
    <property type="match status" value="1"/>
</dbReference>
<comment type="catalytic activity">
    <reaction evidence="5 6">
        <text>O-phospho-L-threonyl-[protein] + H2O = L-threonyl-[protein] + phosphate</text>
        <dbReference type="Rhea" id="RHEA:47004"/>
        <dbReference type="Rhea" id="RHEA-COMP:11060"/>
        <dbReference type="Rhea" id="RHEA-COMP:11605"/>
        <dbReference type="ChEBI" id="CHEBI:15377"/>
        <dbReference type="ChEBI" id="CHEBI:30013"/>
        <dbReference type="ChEBI" id="CHEBI:43474"/>
        <dbReference type="ChEBI" id="CHEBI:61977"/>
        <dbReference type="EC" id="3.1.3.16"/>
    </reaction>
</comment>
<sequence length="564" mass="64315">MDVCSHQVQYNGLCAVCGTLLEGLSDDEHINMSYDNIGLTVSRTEAERLEVENAKRLLQVKKLSLILDLDQTIVHASCDPRISQWKNQEIRRFTLPRSPIVYYIKLRPGLTEFLKEIDKLYELHIYTMGTKDYAKAITREIDPNGYLFKERILSRDESGCLTQKKLQRIFPCDTSMVVVLDDRSDVWSYSPNLVRIKPYEYFVGTGDINNPARIKEEKKQEVTPDATIGTSKKAEAVESEETTEKADDEYANITAPPTTATTDTPATTTNEDKSNESRNGNTNNNVKEHKEEDPSIYDDEDVELYTMLNILKEIHRQFYKNPDKADVTKIIPSMKSKVLENCVISFAPDVIPVYLKDPTLSWIWQMATSFGATCSTDLTGKTTHLIAVKWDSKVKAAKEYGHSKIVTPAWLLDSTARWKKQDEEMYALPDAELSDIENPDSVSLEDNLFDEKEEELIENVDWDEISKEVDDFMNESGIDDDGDTTDSESTTHTLTIKEDSPTDNLHRKWKRKREANKSYESSNEDEDKSRLQKRGKSQLSKVTTLTNDDDKEEEDDHNSSSSSS</sequence>
<evidence type="ECO:0000256" key="6">
    <source>
        <dbReference type="RuleBase" id="RU366066"/>
    </source>
</evidence>
<protein>
    <recommendedName>
        <fullName evidence="6">RNA polymerase II subunit A C-terminal domain phosphatase</fullName>
        <ecNumber evidence="6">3.1.3.16</ecNumber>
    </recommendedName>
</protein>
<dbReference type="InterPro" id="IPR036412">
    <property type="entry name" value="HAD-like_sf"/>
</dbReference>
<dbReference type="AlphaFoldDB" id="A0A1X0RPE8"/>
<dbReference type="Pfam" id="PF00533">
    <property type="entry name" value="BRCT"/>
    <property type="match status" value="1"/>
</dbReference>
<feature type="compositionally biased region" description="Basic and acidic residues" evidence="7">
    <location>
        <begin position="495"/>
        <end position="506"/>
    </location>
</feature>
<feature type="compositionally biased region" description="Polar residues" evidence="7">
    <location>
        <begin position="537"/>
        <end position="546"/>
    </location>
</feature>
<dbReference type="SMART" id="SM00577">
    <property type="entry name" value="CPDc"/>
    <property type="match status" value="1"/>
</dbReference>
<keyword evidence="2 6" id="KW-0378">Hydrolase</keyword>
<evidence type="ECO:0000313" key="10">
    <source>
        <dbReference type="EMBL" id="ORE13932.1"/>
    </source>
</evidence>
<dbReference type="Gene3D" id="3.40.50.1000">
    <property type="entry name" value="HAD superfamily/HAD-like"/>
    <property type="match status" value="1"/>
</dbReference>
<feature type="domain" description="FCP1 homology" evidence="9">
    <location>
        <begin position="58"/>
        <end position="221"/>
    </location>
</feature>
<dbReference type="PROSITE" id="PS50172">
    <property type="entry name" value="BRCT"/>
    <property type="match status" value="1"/>
</dbReference>
<dbReference type="VEuPathDB" id="FungiDB:BCV72DRAFT_211050"/>
<comment type="catalytic activity">
    <reaction evidence="4 6">
        <text>O-phospho-L-seryl-[protein] + H2O = L-seryl-[protein] + phosphate</text>
        <dbReference type="Rhea" id="RHEA:20629"/>
        <dbReference type="Rhea" id="RHEA-COMP:9863"/>
        <dbReference type="Rhea" id="RHEA-COMP:11604"/>
        <dbReference type="ChEBI" id="CHEBI:15377"/>
        <dbReference type="ChEBI" id="CHEBI:29999"/>
        <dbReference type="ChEBI" id="CHEBI:43474"/>
        <dbReference type="ChEBI" id="CHEBI:83421"/>
        <dbReference type="EC" id="3.1.3.16"/>
    </reaction>
</comment>
<dbReference type="SUPFAM" id="SSF56784">
    <property type="entry name" value="HAD-like"/>
    <property type="match status" value="1"/>
</dbReference>
<dbReference type="EMBL" id="KV921501">
    <property type="protein sequence ID" value="ORE13932.1"/>
    <property type="molecule type" value="Genomic_DNA"/>
</dbReference>
<evidence type="ECO:0000256" key="1">
    <source>
        <dbReference type="ARBA" id="ARBA00004123"/>
    </source>
</evidence>
<dbReference type="NCBIfam" id="TIGR02250">
    <property type="entry name" value="FCP1_euk"/>
    <property type="match status" value="1"/>
</dbReference>
<dbReference type="PANTHER" id="PTHR23081:SF36">
    <property type="entry name" value="RNA POLYMERASE II SUBUNIT A C-TERMINAL DOMAIN PHOSPHATASE"/>
    <property type="match status" value="1"/>
</dbReference>
<feature type="domain" description="BRCT" evidence="8">
    <location>
        <begin position="334"/>
        <end position="428"/>
    </location>
</feature>
<name>A0A1X0RPE8_RHIZD</name>
<feature type="compositionally biased region" description="Acidic residues" evidence="7">
    <location>
        <begin position="237"/>
        <end position="250"/>
    </location>
</feature>
<dbReference type="InterPro" id="IPR001357">
    <property type="entry name" value="BRCT_dom"/>
</dbReference>
<dbReference type="Pfam" id="PF03031">
    <property type="entry name" value="NIF"/>
    <property type="match status" value="1"/>
</dbReference>
<dbReference type="PROSITE" id="PS50969">
    <property type="entry name" value="FCP1"/>
    <property type="match status" value="1"/>
</dbReference>